<feature type="compositionally biased region" description="Polar residues" evidence="1">
    <location>
        <begin position="437"/>
        <end position="450"/>
    </location>
</feature>
<keyword evidence="4" id="KW-1185">Reference proteome</keyword>
<feature type="compositionally biased region" description="Polar residues" evidence="1">
    <location>
        <begin position="394"/>
        <end position="406"/>
    </location>
</feature>
<feature type="compositionally biased region" description="Basic and acidic residues" evidence="1">
    <location>
        <begin position="531"/>
        <end position="543"/>
    </location>
</feature>
<dbReference type="AlphaFoldDB" id="A0A1N6GW84"/>
<feature type="compositionally biased region" description="Low complexity" evidence="1">
    <location>
        <begin position="501"/>
        <end position="518"/>
    </location>
</feature>
<feature type="compositionally biased region" description="Pro residues" evidence="1">
    <location>
        <begin position="519"/>
        <end position="529"/>
    </location>
</feature>
<reference evidence="3 4" key="1">
    <citation type="submission" date="2016-11" db="EMBL/GenBank/DDBJ databases">
        <authorList>
            <person name="Jaros S."/>
            <person name="Januszkiewicz K."/>
            <person name="Wedrychowicz H."/>
        </authorList>
    </citation>
    <scope>NUCLEOTIDE SEQUENCE [LARGE SCALE GENOMIC DNA]</scope>
    <source>
        <strain evidence="3 4">GAS95</strain>
    </source>
</reference>
<evidence type="ECO:0000313" key="3">
    <source>
        <dbReference type="EMBL" id="SIO11722.1"/>
    </source>
</evidence>
<dbReference type="EMBL" id="FSRU01000001">
    <property type="protein sequence ID" value="SIO11722.1"/>
    <property type="molecule type" value="Genomic_DNA"/>
</dbReference>
<protein>
    <recommendedName>
        <fullName evidence="5">DUF3300 domain-containing protein</fullName>
    </recommendedName>
</protein>
<dbReference type="InterPro" id="IPR021728">
    <property type="entry name" value="DUF3300"/>
</dbReference>
<feature type="signal peptide" evidence="2">
    <location>
        <begin position="1"/>
        <end position="25"/>
    </location>
</feature>
<feature type="chain" id="PRO_5012771528" description="DUF3300 domain-containing protein" evidence="2">
    <location>
        <begin position="26"/>
        <end position="543"/>
    </location>
</feature>
<dbReference type="Proteomes" id="UP000185151">
    <property type="component" value="Unassembled WGS sequence"/>
</dbReference>
<feature type="region of interest" description="Disordered" evidence="1">
    <location>
        <begin position="496"/>
        <end position="543"/>
    </location>
</feature>
<dbReference type="PANTHER" id="PTHR40269:SF1">
    <property type="entry name" value="OUTER MEMBRANE PROTEIN"/>
    <property type="match status" value="1"/>
</dbReference>
<keyword evidence="2" id="KW-0732">Signal</keyword>
<feature type="compositionally biased region" description="Basic and acidic residues" evidence="1">
    <location>
        <begin position="452"/>
        <end position="463"/>
    </location>
</feature>
<accession>A0A1N6GW84</accession>
<feature type="compositionally biased region" description="Polar residues" evidence="1">
    <location>
        <begin position="413"/>
        <end position="428"/>
    </location>
</feature>
<gene>
    <name evidence="3" type="ORF">SAMN05444165_1004</name>
</gene>
<evidence type="ECO:0000313" key="4">
    <source>
        <dbReference type="Proteomes" id="UP000185151"/>
    </source>
</evidence>
<feature type="region of interest" description="Disordered" evidence="1">
    <location>
        <begin position="368"/>
        <end position="476"/>
    </location>
</feature>
<sequence>MNENYRLAQRLIASSLLLSLLGLSACGKNREEPGQPAPADASATGAATAASIAQAASATPVAYTPPGADQLYQMVAPIALFPDKLVALVLAGSTYPDQIAAANTWLAQNPNLKGQALVTSADQQSWDPSVKALTAFPAVLSQMATNIAWTTTLGQAYYNDPTDVLNAIQVMRQRAQASGNLCTTGEIRVTRAKRSSAPADQTPAPSATPVYEGPAIIPPPPQTIVIAPAQPDVVYVPVYNPAVVYGAPVAAYPGYLYRPPVYGPGAVVTAGVITFGVGVAIGAVFGHVGWGWHAWGMHWGGSPHGARDGWQRPAVVYNNNTYISRSTTVINRINNTHISDNYNGAVSRSLVHNGAPPPAMAQMHAQQPGFGARSSTPMTIPRFRPNDARPGTHPSPQFGPNHSSTVAMEHTRTSVMHGNPVTTQTRSQGHLEDSMQVEHQQVPHPTSQYTEHLGRERQAEAPDHPPQPQAVQHRENAEPHLQAVHEDATQVHPAGLRQDGQHFAQPQSQQQPLRTQSHPPAPAPHPSAPRPEAHHGEPQQHRP</sequence>
<organism evidence="3 4">
    <name type="scientific">Paraburkholderia phenazinium</name>
    <dbReference type="NCBI Taxonomy" id="60549"/>
    <lineage>
        <taxon>Bacteria</taxon>
        <taxon>Pseudomonadati</taxon>
        <taxon>Pseudomonadota</taxon>
        <taxon>Betaproteobacteria</taxon>
        <taxon>Burkholderiales</taxon>
        <taxon>Burkholderiaceae</taxon>
        <taxon>Paraburkholderia</taxon>
    </lineage>
</organism>
<evidence type="ECO:0008006" key="5">
    <source>
        <dbReference type="Google" id="ProtNLM"/>
    </source>
</evidence>
<dbReference type="Pfam" id="PF11737">
    <property type="entry name" value="DUF3300"/>
    <property type="match status" value="1"/>
</dbReference>
<dbReference type="OrthoDB" id="197257at2"/>
<name>A0A1N6GW84_9BURK</name>
<dbReference type="PANTHER" id="PTHR40269">
    <property type="entry name" value="OUTER MEMBRANE PROTEIN-RELATED"/>
    <property type="match status" value="1"/>
</dbReference>
<evidence type="ECO:0000256" key="2">
    <source>
        <dbReference type="SAM" id="SignalP"/>
    </source>
</evidence>
<dbReference type="RefSeq" id="WP_074294497.1">
    <property type="nucleotide sequence ID" value="NZ_FSRU01000001.1"/>
</dbReference>
<evidence type="ECO:0000256" key="1">
    <source>
        <dbReference type="SAM" id="MobiDB-lite"/>
    </source>
</evidence>
<dbReference type="PROSITE" id="PS51257">
    <property type="entry name" value="PROKAR_LIPOPROTEIN"/>
    <property type="match status" value="1"/>
</dbReference>
<proteinExistence type="predicted"/>